<evidence type="ECO:0000313" key="4">
    <source>
        <dbReference type="EMBL" id="CAF3790010.1"/>
    </source>
</evidence>
<evidence type="ECO:0000256" key="1">
    <source>
        <dbReference type="SAM" id="MobiDB-lite"/>
    </source>
</evidence>
<reference evidence="4" key="1">
    <citation type="submission" date="2021-02" db="EMBL/GenBank/DDBJ databases">
        <authorList>
            <person name="Nowell W R."/>
        </authorList>
    </citation>
    <scope>NUCLEOTIDE SEQUENCE</scope>
</reference>
<evidence type="ECO:0000313" key="3">
    <source>
        <dbReference type="EMBL" id="CAF1081121.1"/>
    </source>
</evidence>
<dbReference type="Proteomes" id="UP000663823">
    <property type="component" value="Unassembled WGS sequence"/>
</dbReference>
<evidence type="ECO:0000313" key="6">
    <source>
        <dbReference type="Proteomes" id="UP000663823"/>
    </source>
</evidence>
<comment type="caution">
    <text evidence="4">The sequence shown here is derived from an EMBL/GenBank/DDBJ whole genome shotgun (WGS) entry which is preliminary data.</text>
</comment>
<dbReference type="EMBL" id="CAJNOO010001022">
    <property type="protein sequence ID" value="CAF1081121.1"/>
    <property type="molecule type" value="Genomic_DNA"/>
</dbReference>
<dbReference type="Gene3D" id="2.60.120.200">
    <property type="match status" value="1"/>
</dbReference>
<accession>A0A819B3A9</accession>
<dbReference type="AlphaFoldDB" id="A0A819B3A9"/>
<feature type="region of interest" description="Disordered" evidence="1">
    <location>
        <begin position="1"/>
        <end position="35"/>
    </location>
</feature>
<dbReference type="EMBL" id="CAJNOU010000412">
    <property type="protein sequence ID" value="CAF0989516.1"/>
    <property type="molecule type" value="Genomic_DNA"/>
</dbReference>
<dbReference type="EMBL" id="CAJOAX010002351">
    <property type="protein sequence ID" value="CAF3790010.1"/>
    <property type="molecule type" value="Genomic_DNA"/>
</dbReference>
<evidence type="ECO:0000313" key="2">
    <source>
        <dbReference type="EMBL" id="CAF0989516.1"/>
    </source>
</evidence>
<protein>
    <submittedName>
        <fullName evidence="4">Uncharacterized protein</fullName>
    </submittedName>
</protein>
<dbReference type="EMBL" id="CAJOBE010002124">
    <property type="protein sequence ID" value="CAF3801055.1"/>
    <property type="molecule type" value="Genomic_DNA"/>
</dbReference>
<dbReference type="OrthoDB" id="2324346at2759"/>
<proteinExistence type="predicted"/>
<dbReference type="Proteomes" id="UP000663874">
    <property type="component" value="Unassembled WGS sequence"/>
</dbReference>
<dbReference type="Proteomes" id="UP000663889">
    <property type="component" value="Unassembled WGS sequence"/>
</dbReference>
<dbReference type="SUPFAM" id="SSF49899">
    <property type="entry name" value="Concanavalin A-like lectins/glucanases"/>
    <property type="match status" value="1"/>
</dbReference>
<organism evidence="4 6">
    <name type="scientific">Rotaria sordida</name>
    <dbReference type="NCBI Taxonomy" id="392033"/>
    <lineage>
        <taxon>Eukaryota</taxon>
        <taxon>Metazoa</taxon>
        <taxon>Spiralia</taxon>
        <taxon>Gnathifera</taxon>
        <taxon>Rotifera</taxon>
        <taxon>Eurotatoria</taxon>
        <taxon>Bdelloidea</taxon>
        <taxon>Philodinida</taxon>
        <taxon>Philodinidae</taxon>
        <taxon>Rotaria</taxon>
    </lineage>
</organism>
<name>A0A819B3A9_9BILA</name>
<dbReference type="InterPro" id="IPR013320">
    <property type="entry name" value="ConA-like_dom_sf"/>
</dbReference>
<evidence type="ECO:0000313" key="5">
    <source>
        <dbReference type="EMBL" id="CAF3801055.1"/>
    </source>
</evidence>
<sequence>MADEKDIAGSRRGQPNSNKKKQGMPHTLTLGAKHAHGESPFTGLMADLSIWGRWLTPLEIRTIYAQKRPIDQIQVGSYVKDSQLRRFR</sequence>
<gene>
    <name evidence="5" type="ORF">FNK824_LOCUS15009</name>
    <name evidence="4" type="ORF">OTI717_LOCUS17664</name>
    <name evidence="3" type="ORF">RFH988_LOCUS18297</name>
    <name evidence="2" type="ORF">SEV965_LOCUS10191</name>
</gene>
<dbReference type="Proteomes" id="UP000663882">
    <property type="component" value="Unassembled WGS sequence"/>
</dbReference>